<keyword evidence="1" id="KW-0444">Lipid biosynthesis</keyword>
<dbReference type="Pfam" id="PF04336">
    <property type="entry name" value="ACP_PD"/>
    <property type="match status" value="1"/>
</dbReference>
<dbReference type="InterPro" id="IPR007431">
    <property type="entry name" value="ACP_PD"/>
</dbReference>
<evidence type="ECO:0000256" key="1">
    <source>
        <dbReference type="ARBA" id="ARBA00022516"/>
    </source>
</evidence>
<organism evidence="5 6">
    <name type="scientific">Pseudomonas helmanticensis</name>
    <dbReference type="NCBI Taxonomy" id="1471381"/>
    <lineage>
        <taxon>Bacteria</taxon>
        <taxon>Pseudomonadati</taxon>
        <taxon>Pseudomonadota</taxon>
        <taxon>Gammaproteobacteria</taxon>
        <taxon>Pseudomonadales</taxon>
        <taxon>Pseudomonadaceae</taxon>
        <taxon>Pseudomonas</taxon>
    </lineage>
</organism>
<evidence type="ECO:0000313" key="5">
    <source>
        <dbReference type="EMBL" id="TDV47465.1"/>
    </source>
</evidence>
<reference evidence="5 6" key="1">
    <citation type="submission" date="2019-03" db="EMBL/GenBank/DDBJ databases">
        <title>Genomic analyses of the natural microbiome of Caenorhabditis elegans.</title>
        <authorList>
            <person name="Samuel B."/>
        </authorList>
    </citation>
    <scope>NUCLEOTIDE SEQUENCE [LARGE SCALE GENOMIC DNA]</scope>
    <source>
        <strain evidence="5 6">BIGb0525</strain>
    </source>
</reference>
<dbReference type="Proteomes" id="UP000295804">
    <property type="component" value="Unassembled WGS sequence"/>
</dbReference>
<comment type="caution">
    <text evidence="5">The sequence shown here is derived from an EMBL/GenBank/DDBJ whole genome shotgun (WGS) entry which is preliminary data.</text>
</comment>
<dbReference type="AlphaFoldDB" id="A0A4R7VEH9"/>
<dbReference type="EMBL" id="SOCQ01000006">
    <property type="protein sequence ID" value="TDV47465.1"/>
    <property type="molecule type" value="Genomic_DNA"/>
</dbReference>
<evidence type="ECO:0000313" key="6">
    <source>
        <dbReference type="Proteomes" id="UP000295804"/>
    </source>
</evidence>
<dbReference type="GO" id="GO:0008770">
    <property type="term" value="F:[acyl-carrier-protein] phosphodiesterase activity"/>
    <property type="evidence" value="ECO:0007669"/>
    <property type="project" value="InterPro"/>
</dbReference>
<evidence type="ECO:0000256" key="2">
    <source>
        <dbReference type="ARBA" id="ARBA00022801"/>
    </source>
</evidence>
<name>A0A4R7VEH9_9PSED</name>
<evidence type="ECO:0000256" key="3">
    <source>
        <dbReference type="ARBA" id="ARBA00023098"/>
    </source>
</evidence>
<sequence length="199" mass="22658">MNYLAHLHLGGQDPEQLLGSLYGDFVKGALTGRFSVKTEEAIHLHRKIDAFTDSHAVVRRALDRFTITRRRYGGIALDMFFDHCLARDWDQYSETTLKEFSEKVYTLLQSETSLPEPLARVAPLIVTEDWFGAYRDFSMIGHGLDVISKRLSEPEQLRSAFDELTSLYEPLSSDFAEFYPLLERFARLGKAETGGSNTL</sequence>
<keyword evidence="4" id="KW-0276">Fatty acid metabolism</keyword>
<evidence type="ECO:0000256" key="4">
    <source>
        <dbReference type="ARBA" id="ARBA00023160"/>
    </source>
</evidence>
<dbReference type="GO" id="GO:0006633">
    <property type="term" value="P:fatty acid biosynthetic process"/>
    <property type="evidence" value="ECO:0007669"/>
    <property type="project" value="UniProtKB-KW"/>
</dbReference>
<keyword evidence="3" id="KW-0443">Lipid metabolism</keyword>
<dbReference type="RefSeq" id="WP_134175960.1">
    <property type="nucleotide sequence ID" value="NZ_SOCQ01000006.1"/>
</dbReference>
<proteinExistence type="predicted"/>
<dbReference type="PIRSF" id="PIRSF011489">
    <property type="entry name" value="DUF479"/>
    <property type="match status" value="1"/>
</dbReference>
<accession>A0A4R7VEH9</accession>
<dbReference type="PANTHER" id="PTHR38764:SF1">
    <property type="entry name" value="ACYL CARRIER PROTEIN PHOSPHODIESTERASE"/>
    <property type="match status" value="1"/>
</dbReference>
<dbReference type="PANTHER" id="PTHR38764">
    <property type="entry name" value="ACYL CARRIER PROTEIN PHOSPHODIESTERASE"/>
    <property type="match status" value="1"/>
</dbReference>
<keyword evidence="4" id="KW-0275">Fatty acid biosynthesis</keyword>
<keyword evidence="2" id="KW-0378">Hydrolase</keyword>
<gene>
    <name evidence="5" type="ORF">EDF87_10635</name>
</gene>
<protein>
    <submittedName>
        <fullName evidence="5">Acyl carrier protein phosphodiesterase</fullName>
    </submittedName>
</protein>